<feature type="region of interest" description="Disordered" evidence="1">
    <location>
        <begin position="58"/>
        <end position="90"/>
    </location>
</feature>
<evidence type="ECO:0000256" key="1">
    <source>
        <dbReference type="SAM" id="MobiDB-lite"/>
    </source>
</evidence>
<dbReference type="AlphaFoldDB" id="A0A919TKT1"/>
<name>A0A919TKT1_9ACTN</name>
<comment type="caution">
    <text evidence="3">The sequence shown here is derived from an EMBL/GenBank/DDBJ whole genome shotgun (WGS) entry which is preliminary data.</text>
</comment>
<dbReference type="Proteomes" id="UP000629619">
    <property type="component" value="Unassembled WGS sequence"/>
</dbReference>
<keyword evidence="2" id="KW-0732">Signal</keyword>
<evidence type="ECO:0000256" key="2">
    <source>
        <dbReference type="SAM" id="SignalP"/>
    </source>
</evidence>
<reference evidence="3" key="1">
    <citation type="submission" date="2021-01" db="EMBL/GenBank/DDBJ databases">
        <title>Whole genome shotgun sequence of Actinoplanes siamensis NBRC 109076.</title>
        <authorList>
            <person name="Komaki H."/>
            <person name="Tamura T."/>
        </authorList>
    </citation>
    <scope>NUCLEOTIDE SEQUENCE</scope>
    <source>
        <strain evidence="3">NBRC 109076</strain>
    </source>
</reference>
<feature type="chain" id="PRO_5039431125" evidence="2">
    <location>
        <begin position="21"/>
        <end position="197"/>
    </location>
</feature>
<protein>
    <submittedName>
        <fullName evidence="3">Uncharacterized protein</fullName>
    </submittedName>
</protein>
<dbReference type="EMBL" id="BOMW01000028">
    <property type="protein sequence ID" value="GIF05589.1"/>
    <property type="molecule type" value="Genomic_DNA"/>
</dbReference>
<evidence type="ECO:0000313" key="3">
    <source>
        <dbReference type="EMBL" id="GIF05589.1"/>
    </source>
</evidence>
<feature type="signal peptide" evidence="2">
    <location>
        <begin position="1"/>
        <end position="20"/>
    </location>
</feature>
<proteinExistence type="predicted"/>
<sequence length="197" mass="20427">MECMRRAILLFAALIGGFTAGCGSEPPAAPRPAAPHTPANLARPVVGSRIAPGETAAAGSAIPAGRGLPSRSIVASPAPRLRGPRPIGSGQDIRTRDLAARITVARSVAAADQYIVRVTVHVLRGTYEFGPALVRLRHTAGPDDTPPAAGAIPPVAFTLHVGVTQTWRIPFRPPTTGDTQIQVTESSGAVLATWTTR</sequence>
<evidence type="ECO:0000313" key="4">
    <source>
        <dbReference type="Proteomes" id="UP000629619"/>
    </source>
</evidence>
<organism evidence="3 4">
    <name type="scientific">Actinoplanes siamensis</name>
    <dbReference type="NCBI Taxonomy" id="1223317"/>
    <lineage>
        <taxon>Bacteria</taxon>
        <taxon>Bacillati</taxon>
        <taxon>Actinomycetota</taxon>
        <taxon>Actinomycetes</taxon>
        <taxon>Micromonosporales</taxon>
        <taxon>Micromonosporaceae</taxon>
        <taxon>Actinoplanes</taxon>
    </lineage>
</organism>
<gene>
    <name evidence="3" type="ORF">Asi03nite_31270</name>
</gene>
<accession>A0A919TKT1</accession>
<keyword evidence="4" id="KW-1185">Reference proteome</keyword>
<dbReference type="PROSITE" id="PS51257">
    <property type="entry name" value="PROKAR_LIPOPROTEIN"/>
    <property type="match status" value="1"/>
</dbReference>